<evidence type="ECO:0000313" key="1">
    <source>
        <dbReference type="Ensembl" id="ENSCPGP00000023648.1"/>
    </source>
</evidence>
<proteinExistence type="predicted"/>
<evidence type="ECO:0000313" key="2">
    <source>
        <dbReference type="Proteomes" id="UP000694419"/>
    </source>
</evidence>
<protein>
    <submittedName>
        <fullName evidence="1">Uncharacterized protein</fullName>
    </submittedName>
</protein>
<organism evidence="1 2">
    <name type="scientific">Calidris pygmaea</name>
    <name type="common">Spoon-billed sandpiper</name>
    <dbReference type="NCBI Taxonomy" id="425635"/>
    <lineage>
        <taxon>Eukaryota</taxon>
        <taxon>Metazoa</taxon>
        <taxon>Chordata</taxon>
        <taxon>Craniata</taxon>
        <taxon>Vertebrata</taxon>
        <taxon>Euteleostomi</taxon>
        <taxon>Archelosauria</taxon>
        <taxon>Archosauria</taxon>
        <taxon>Dinosauria</taxon>
        <taxon>Saurischia</taxon>
        <taxon>Theropoda</taxon>
        <taxon>Coelurosauria</taxon>
        <taxon>Aves</taxon>
        <taxon>Neognathae</taxon>
        <taxon>Neoaves</taxon>
        <taxon>Charadriiformes</taxon>
        <taxon>Scolopacidae</taxon>
        <taxon>Calidris</taxon>
    </lineage>
</organism>
<reference evidence="1" key="2">
    <citation type="submission" date="2025-09" db="UniProtKB">
        <authorList>
            <consortium name="Ensembl"/>
        </authorList>
    </citation>
    <scope>IDENTIFICATION</scope>
</reference>
<name>A0A8C3KIB2_9CHAR</name>
<dbReference type="AlphaFoldDB" id="A0A8C3KIB2"/>
<dbReference type="Ensembl" id="ENSCPGT00000025840.1">
    <property type="protein sequence ID" value="ENSCPGP00000023648.1"/>
    <property type="gene ID" value="ENSCPGG00000016352.1"/>
</dbReference>
<sequence>MLLLVGVLLSCGALCPMLLPNGGLKLLRNILSCSRHFNCINNYMMEEGGDVITYLEGFIKALKNSKEHSKERLIARELQEIKNARKSCLKWMEQDWEPVEEEDFLQNLKNLLKFLNHYAF</sequence>
<reference evidence="1" key="1">
    <citation type="submission" date="2025-08" db="UniProtKB">
        <authorList>
            <consortium name="Ensembl"/>
        </authorList>
    </citation>
    <scope>IDENTIFICATION</scope>
</reference>
<accession>A0A8C3KIB2</accession>
<dbReference type="Proteomes" id="UP000694419">
    <property type="component" value="Unplaced"/>
</dbReference>
<keyword evidence="2" id="KW-1185">Reference proteome</keyword>